<organism evidence="1 2">
    <name type="scientific">Scortum barcoo</name>
    <name type="common">barcoo grunter</name>
    <dbReference type="NCBI Taxonomy" id="214431"/>
    <lineage>
        <taxon>Eukaryota</taxon>
        <taxon>Metazoa</taxon>
        <taxon>Chordata</taxon>
        <taxon>Craniata</taxon>
        <taxon>Vertebrata</taxon>
        <taxon>Euteleostomi</taxon>
        <taxon>Actinopterygii</taxon>
        <taxon>Neopterygii</taxon>
        <taxon>Teleostei</taxon>
        <taxon>Neoteleostei</taxon>
        <taxon>Acanthomorphata</taxon>
        <taxon>Eupercaria</taxon>
        <taxon>Centrarchiformes</taxon>
        <taxon>Terapontoidei</taxon>
        <taxon>Terapontidae</taxon>
        <taxon>Scortum</taxon>
    </lineage>
</organism>
<accession>A0ACB8VE85</accession>
<comment type="caution">
    <text evidence="1">The sequence shown here is derived from an EMBL/GenBank/DDBJ whole genome shotgun (WGS) entry which is preliminary data.</text>
</comment>
<gene>
    <name evidence="1" type="ORF">L3Q82_004994</name>
</gene>
<evidence type="ECO:0000313" key="2">
    <source>
        <dbReference type="Proteomes" id="UP000831701"/>
    </source>
</evidence>
<name>A0ACB8VE85_9TELE</name>
<dbReference type="EMBL" id="CM041552">
    <property type="protein sequence ID" value="KAI3353769.1"/>
    <property type="molecule type" value="Genomic_DNA"/>
</dbReference>
<protein>
    <submittedName>
        <fullName evidence="1">Uncharacterized protein</fullName>
    </submittedName>
</protein>
<evidence type="ECO:0000313" key="1">
    <source>
        <dbReference type="EMBL" id="KAI3353769.1"/>
    </source>
</evidence>
<dbReference type="Proteomes" id="UP000831701">
    <property type="component" value="Chromosome 22"/>
</dbReference>
<proteinExistence type="predicted"/>
<sequence length="216" mass="22529">MSNTAHKGTQLPATASDAHASNKVTTVYVTVGKAGRPVSKTESSSEGPVQAMLRRLGSLQRQRDQDSGRPKPKPAEITKPPRRKLGARATVWEQGGPAGGEVGICKPIRRKFASPNPNDAAGASDAASSESDTPKRPLSSILKSVPELASADCPDLMVEGDARQGGDPETGKTESTYLTVGPTGDAASLTEVIANKGAVANVNDEPCYENVMIKHS</sequence>
<reference evidence="1" key="1">
    <citation type="submission" date="2022-04" db="EMBL/GenBank/DDBJ databases">
        <title>Jade perch genome.</title>
        <authorList>
            <person name="Chao B."/>
        </authorList>
    </citation>
    <scope>NUCLEOTIDE SEQUENCE</scope>
    <source>
        <strain evidence="1">CB-2022</strain>
    </source>
</reference>
<keyword evidence="2" id="KW-1185">Reference proteome</keyword>